<keyword evidence="1" id="KW-1133">Transmembrane helix</keyword>
<reference evidence="3 4" key="1">
    <citation type="submission" date="2019-07" db="EMBL/GenBank/DDBJ databases">
        <title>Whole genome shotgun sequence of Pseudonocardia asaccharolytica NBRC 16224.</title>
        <authorList>
            <person name="Hosoyama A."/>
            <person name="Uohara A."/>
            <person name="Ohji S."/>
            <person name="Ichikawa N."/>
        </authorList>
    </citation>
    <scope>NUCLEOTIDE SEQUENCE [LARGE SCALE GENOMIC DNA]</scope>
    <source>
        <strain evidence="3 4">NBRC 16224</strain>
    </source>
</reference>
<dbReference type="EMBL" id="BJVI01000002">
    <property type="protein sequence ID" value="GEL16434.1"/>
    <property type="molecule type" value="Genomic_DNA"/>
</dbReference>
<accession>A0A511CYV8</accession>
<proteinExistence type="predicted"/>
<dbReference type="CDD" id="cd08545">
    <property type="entry name" value="YcnI_like"/>
    <property type="match status" value="1"/>
</dbReference>
<gene>
    <name evidence="3" type="ORF">PA7_02710</name>
</gene>
<evidence type="ECO:0000259" key="2">
    <source>
        <dbReference type="Pfam" id="PF07987"/>
    </source>
</evidence>
<protein>
    <recommendedName>
        <fullName evidence="2">YncI copper-binding domain-containing protein</fullName>
    </recommendedName>
</protein>
<dbReference type="InterPro" id="IPR038507">
    <property type="entry name" value="YcnI-like_sf"/>
</dbReference>
<feature type="transmembrane region" description="Helical" evidence="1">
    <location>
        <begin position="179"/>
        <end position="200"/>
    </location>
</feature>
<feature type="domain" description="YncI copper-binding" evidence="2">
    <location>
        <begin position="6"/>
        <end position="154"/>
    </location>
</feature>
<evidence type="ECO:0000313" key="3">
    <source>
        <dbReference type="EMBL" id="GEL16434.1"/>
    </source>
</evidence>
<dbReference type="STRING" id="1123024.GCA_000423625_00524"/>
<dbReference type="InterPro" id="IPR012533">
    <property type="entry name" value="YcnI-copper_dom"/>
</dbReference>
<evidence type="ECO:0000256" key="1">
    <source>
        <dbReference type="SAM" id="Phobius"/>
    </source>
</evidence>
<keyword evidence="4" id="KW-1185">Reference proteome</keyword>
<dbReference type="Proteomes" id="UP000321328">
    <property type="component" value="Unassembled WGS sequence"/>
</dbReference>
<sequence>MPAFAHVTAQPGTAAKGGYTVINFRVPNESDTAGTVKIEVILPTDHPITSARTTPMPGWTATVTEAPLAKPVQRGGGTITEAVSTVTWSAQPGTRIGPGQFVDFPLSVGPLPTDTDTLVLPTTQTYDDGRVVAWNQTADAGGAEPEHPAPTVRLTVATADEDQATPVAAGTGTDTTARWLGGAGLVVGVLGLGLGGAAVLRGRSRGGDS</sequence>
<dbReference type="Pfam" id="PF07987">
    <property type="entry name" value="DUF1775"/>
    <property type="match status" value="1"/>
</dbReference>
<dbReference type="Gene3D" id="2.60.40.2230">
    <property type="entry name" value="Uncharacterised protein YcnI-like PF07987, DUF1775"/>
    <property type="match status" value="1"/>
</dbReference>
<comment type="caution">
    <text evidence="3">The sequence shown here is derived from an EMBL/GenBank/DDBJ whole genome shotgun (WGS) entry which is preliminary data.</text>
</comment>
<organism evidence="3 4">
    <name type="scientific">Pseudonocardia asaccharolytica DSM 44247 = NBRC 16224</name>
    <dbReference type="NCBI Taxonomy" id="1123024"/>
    <lineage>
        <taxon>Bacteria</taxon>
        <taxon>Bacillati</taxon>
        <taxon>Actinomycetota</taxon>
        <taxon>Actinomycetes</taxon>
        <taxon>Pseudonocardiales</taxon>
        <taxon>Pseudonocardiaceae</taxon>
        <taxon>Pseudonocardia</taxon>
    </lineage>
</organism>
<evidence type="ECO:0000313" key="4">
    <source>
        <dbReference type="Proteomes" id="UP000321328"/>
    </source>
</evidence>
<name>A0A511CYV8_9PSEU</name>
<dbReference type="AlphaFoldDB" id="A0A511CYV8"/>
<keyword evidence="1" id="KW-0812">Transmembrane</keyword>
<keyword evidence="1" id="KW-0472">Membrane</keyword>